<sequence length="389" mass="44288">MNVRVFPFDTQKCEIGFSVETYGSDFVTATGETASHLDDSIYDGNGEWEVLDIKPSKKIYSSYNAKEQEYEYIKFTLRLKRRPHFYIYVIVLPCFMLTLLSIVGMFWNAHIKEEKLTKLSIGLTSMMSMTLLLDMMAQEIPKNATFPLLGFYVIISIGIIALGCAITITIFDVVTALFGPIFINSLSGVYLIGFFRLSTYGTYVFMIFFYILMCLQSGALVIAFTAKLYSLLPIAYRAKLKFVFLLYIGSFYGLIPVGVTFLFYVWSTDFEKYSQLMFLTDVITFAIPYISYIFAQIILVVFGWSWVAQVEKYAIPCLSILSNTHSGITSLVVLTTSRPYFVAVSSILKLKIPKARLNKLTSYVYNEKVFFARNQNKPKPKPEPEAKKG</sequence>
<feature type="transmembrane region" description="Helical" evidence="5">
    <location>
        <begin position="278"/>
        <end position="307"/>
    </location>
</feature>
<dbReference type="Proteomes" id="UP000887575">
    <property type="component" value="Unassembled WGS sequence"/>
</dbReference>
<proteinExistence type="predicted"/>
<dbReference type="GO" id="GO:0016020">
    <property type="term" value="C:membrane"/>
    <property type="evidence" value="ECO:0007669"/>
    <property type="project" value="UniProtKB-SubCell"/>
</dbReference>
<feature type="domain" description="Neurotransmitter-gated ion-channel ligand-binding" evidence="6">
    <location>
        <begin position="1"/>
        <end position="83"/>
    </location>
</feature>
<feature type="transmembrane region" description="Helical" evidence="5">
    <location>
        <begin position="85"/>
        <end position="107"/>
    </location>
</feature>
<keyword evidence="2 5" id="KW-0812">Transmembrane</keyword>
<name>A0AAF3EQ39_9BILA</name>
<dbReference type="InterPro" id="IPR006202">
    <property type="entry name" value="Neur_chan_lig-bd"/>
</dbReference>
<evidence type="ECO:0000256" key="1">
    <source>
        <dbReference type="ARBA" id="ARBA00004141"/>
    </source>
</evidence>
<dbReference type="InterPro" id="IPR006201">
    <property type="entry name" value="Neur_channel"/>
</dbReference>
<dbReference type="SUPFAM" id="SSF90112">
    <property type="entry name" value="Neurotransmitter-gated ion-channel transmembrane pore"/>
    <property type="match status" value="1"/>
</dbReference>
<organism evidence="7 8">
    <name type="scientific">Mesorhabditis belari</name>
    <dbReference type="NCBI Taxonomy" id="2138241"/>
    <lineage>
        <taxon>Eukaryota</taxon>
        <taxon>Metazoa</taxon>
        <taxon>Ecdysozoa</taxon>
        <taxon>Nematoda</taxon>
        <taxon>Chromadorea</taxon>
        <taxon>Rhabditida</taxon>
        <taxon>Rhabditina</taxon>
        <taxon>Rhabditomorpha</taxon>
        <taxon>Rhabditoidea</taxon>
        <taxon>Rhabditidae</taxon>
        <taxon>Mesorhabditinae</taxon>
        <taxon>Mesorhabditis</taxon>
    </lineage>
</organism>
<dbReference type="WBParaSite" id="MBELARI_LOCUS16202">
    <property type="protein sequence ID" value="MBELARI_LOCUS16202"/>
    <property type="gene ID" value="MBELARI_LOCUS16202"/>
</dbReference>
<evidence type="ECO:0000259" key="6">
    <source>
        <dbReference type="Pfam" id="PF02931"/>
    </source>
</evidence>
<dbReference type="InterPro" id="IPR036734">
    <property type="entry name" value="Neur_chan_lig-bd_sf"/>
</dbReference>
<dbReference type="PANTHER" id="PTHR18945">
    <property type="entry name" value="NEUROTRANSMITTER GATED ION CHANNEL"/>
    <property type="match status" value="1"/>
</dbReference>
<dbReference type="CDD" id="cd19051">
    <property type="entry name" value="LGIC_TM_cation"/>
    <property type="match status" value="1"/>
</dbReference>
<dbReference type="SUPFAM" id="SSF63712">
    <property type="entry name" value="Nicotinic receptor ligand binding domain-like"/>
    <property type="match status" value="1"/>
</dbReference>
<dbReference type="GO" id="GO:0005230">
    <property type="term" value="F:extracellular ligand-gated monoatomic ion channel activity"/>
    <property type="evidence" value="ECO:0007669"/>
    <property type="project" value="InterPro"/>
</dbReference>
<evidence type="ECO:0000256" key="5">
    <source>
        <dbReference type="SAM" id="Phobius"/>
    </source>
</evidence>
<dbReference type="InterPro" id="IPR036719">
    <property type="entry name" value="Neuro-gated_channel_TM_sf"/>
</dbReference>
<keyword evidence="7" id="KW-1185">Reference proteome</keyword>
<protein>
    <recommendedName>
        <fullName evidence="6">Neurotransmitter-gated ion-channel ligand-binding domain-containing protein</fullName>
    </recommendedName>
</protein>
<feature type="transmembrane region" description="Helical" evidence="5">
    <location>
        <begin position="177"/>
        <end position="195"/>
    </location>
</feature>
<feature type="transmembrane region" description="Helical" evidence="5">
    <location>
        <begin position="244"/>
        <end position="266"/>
    </location>
</feature>
<dbReference type="GO" id="GO:0004888">
    <property type="term" value="F:transmembrane signaling receptor activity"/>
    <property type="evidence" value="ECO:0007669"/>
    <property type="project" value="InterPro"/>
</dbReference>
<dbReference type="Gene3D" id="1.20.58.390">
    <property type="entry name" value="Neurotransmitter-gated ion-channel transmembrane domain"/>
    <property type="match status" value="1"/>
</dbReference>
<dbReference type="InterPro" id="IPR038050">
    <property type="entry name" value="Neuro_actylchol_rec"/>
</dbReference>
<accession>A0AAF3EQ39</accession>
<comment type="subcellular location">
    <subcellularLocation>
        <location evidence="1">Membrane</location>
        <topology evidence="1">Multi-pass membrane protein</topology>
    </subcellularLocation>
</comment>
<keyword evidence="3 5" id="KW-1133">Transmembrane helix</keyword>
<feature type="transmembrane region" description="Helical" evidence="5">
    <location>
        <begin position="149"/>
        <end position="171"/>
    </location>
</feature>
<evidence type="ECO:0000256" key="4">
    <source>
        <dbReference type="ARBA" id="ARBA00023136"/>
    </source>
</evidence>
<dbReference type="AlphaFoldDB" id="A0AAF3EQ39"/>
<evidence type="ECO:0000313" key="7">
    <source>
        <dbReference type="Proteomes" id="UP000887575"/>
    </source>
</evidence>
<evidence type="ECO:0000313" key="8">
    <source>
        <dbReference type="WBParaSite" id="MBELARI_LOCUS16202"/>
    </source>
</evidence>
<dbReference type="Pfam" id="PF02931">
    <property type="entry name" value="Neur_chan_LBD"/>
    <property type="match status" value="1"/>
</dbReference>
<evidence type="ECO:0000256" key="2">
    <source>
        <dbReference type="ARBA" id="ARBA00022692"/>
    </source>
</evidence>
<feature type="transmembrane region" description="Helical" evidence="5">
    <location>
        <begin position="202"/>
        <end position="224"/>
    </location>
</feature>
<evidence type="ECO:0000256" key="3">
    <source>
        <dbReference type="ARBA" id="ARBA00022989"/>
    </source>
</evidence>
<keyword evidence="4 5" id="KW-0472">Membrane</keyword>
<reference evidence="8" key="1">
    <citation type="submission" date="2024-02" db="UniProtKB">
        <authorList>
            <consortium name="WormBaseParasite"/>
        </authorList>
    </citation>
    <scope>IDENTIFICATION</scope>
</reference>
<dbReference type="Gene3D" id="2.70.170.10">
    <property type="entry name" value="Neurotransmitter-gated ion-channel ligand-binding domain"/>
    <property type="match status" value="1"/>
</dbReference>